<comment type="caution">
    <text evidence="2">The sequence shown here is derived from an EMBL/GenBank/DDBJ whole genome shotgun (WGS) entry which is preliminary data.</text>
</comment>
<evidence type="ECO:0000313" key="2">
    <source>
        <dbReference type="EMBL" id="MDT0635059.1"/>
    </source>
</evidence>
<keyword evidence="3" id="KW-1185">Reference proteome</keyword>
<feature type="signal peptide" evidence="1">
    <location>
        <begin position="1"/>
        <end position="28"/>
    </location>
</feature>
<keyword evidence="1" id="KW-0732">Signal</keyword>
<protein>
    <submittedName>
        <fullName evidence="2">Uncharacterized protein</fullName>
    </submittedName>
</protein>
<dbReference type="EMBL" id="JAVRIB010000008">
    <property type="protein sequence ID" value="MDT0635059.1"/>
    <property type="molecule type" value="Genomic_DNA"/>
</dbReference>
<organism evidence="2 3">
    <name type="scientific">Spectribacter hydrogenoxidans</name>
    <dbReference type="NCBI Taxonomy" id="3075608"/>
    <lineage>
        <taxon>Bacteria</taxon>
        <taxon>Pseudomonadati</taxon>
        <taxon>Pseudomonadota</taxon>
        <taxon>Gammaproteobacteria</taxon>
        <taxon>Salinisphaerales</taxon>
        <taxon>Salinisphaeraceae</taxon>
        <taxon>Spectribacter</taxon>
    </lineage>
</organism>
<name>A0ABU3C0Z9_9GAMM</name>
<sequence>MGVVLDAPLVAGLAAVAAFVAAIREAFAHDVPGGGAGVGKGVPFDADQGAGGALEAGGVDGFAPAGTLGAFAQVEADAFQVGGGAQAGLGDFAAFAHGAGADVFELVAHGGAAAGAPAGADVFGHAGQALHLAHEAVDFVHGRQRAVDDDLGDAVGVGQREIAHVDAAALHFMAKGVGEFGAAADAGGVGGQQDGPAAILVADALQQALEGGAVFVLGRFDGVGEFFNDLQILAPGVLVEFAPL</sequence>
<gene>
    <name evidence="2" type="ORF">RM532_08815</name>
</gene>
<evidence type="ECO:0000256" key="1">
    <source>
        <dbReference type="SAM" id="SignalP"/>
    </source>
</evidence>
<accession>A0ABU3C0Z9</accession>
<feature type="chain" id="PRO_5045803953" evidence="1">
    <location>
        <begin position="29"/>
        <end position="244"/>
    </location>
</feature>
<reference evidence="2 3" key="1">
    <citation type="submission" date="2023-09" db="EMBL/GenBank/DDBJ databases">
        <authorList>
            <person name="Rey-Velasco X."/>
        </authorList>
    </citation>
    <scope>NUCLEOTIDE SEQUENCE [LARGE SCALE GENOMIC DNA]</scope>
    <source>
        <strain evidence="2 3">W335</strain>
    </source>
</reference>
<proteinExistence type="predicted"/>
<evidence type="ECO:0000313" key="3">
    <source>
        <dbReference type="Proteomes" id="UP001251857"/>
    </source>
</evidence>
<dbReference type="Proteomes" id="UP001251857">
    <property type="component" value="Unassembled WGS sequence"/>
</dbReference>